<dbReference type="eggNOG" id="COG2352">
    <property type="taxonomic scope" value="Bacteria"/>
</dbReference>
<evidence type="ECO:0000313" key="1">
    <source>
        <dbReference type="EMBL" id="GAC14334.1"/>
    </source>
</evidence>
<dbReference type="AlphaFoldDB" id="K6X120"/>
<gene>
    <name evidence="1" type="ORF">GLIP_1701</name>
</gene>
<proteinExistence type="predicted"/>
<reference evidence="1 2" key="1">
    <citation type="journal article" date="2017" name="Antonie Van Leeuwenhoek">
        <title>Rhizobium rhizosphaerae sp. nov., a novel species isolated from rice rhizosphere.</title>
        <authorList>
            <person name="Zhao J.J."/>
            <person name="Zhang J."/>
            <person name="Zhang R.J."/>
            <person name="Zhang C.W."/>
            <person name="Yin H.Q."/>
            <person name="Zhang X.X."/>
        </authorList>
    </citation>
    <scope>NUCLEOTIDE SEQUENCE [LARGE SCALE GENOMIC DNA]</scope>
    <source>
        <strain evidence="1 2">E3</strain>
    </source>
</reference>
<dbReference type="EMBL" id="BAEN01000036">
    <property type="protein sequence ID" value="GAC14334.1"/>
    <property type="molecule type" value="Genomic_DNA"/>
</dbReference>
<dbReference type="OrthoDB" id="8565078at2"/>
<evidence type="ECO:0008006" key="3">
    <source>
        <dbReference type="Google" id="ProtNLM"/>
    </source>
</evidence>
<accession>K6X120</accession>
<keyword evidence="2" id="KW-1185">Reference proteome</keyword>
<evidence type="ECO:0000313" key="2">
    <source>
        <dbReference type="Proteomes" id="UP000006334"/>
    </source>
</evidence>
<organism evidence="1 2">
    <name type="scientific">Aliiglaciecola lipolytica E3</name>
    <dbReference type="NCBI Taxonomy" id="1127673"/>
    <lineage>
        <taxon>Bacteria</taxon>
        <taxon>Pseudomonadati</taxon>
        <taxon>Pseudomonadota</taxon>
        <taxon>Gammaproteobacteria</taxon>
        <taxon>Alteromonadales</taxon>
        <taxon>Alteromonadaceae</taxon>
        <taxon>Aliiglaciecola</taxon>
    </lineage>
</organism>
<sequence length="406" mass="46249">MNQNLHQAGVKLLNALSRHADLLMQVYLSGTVDEAKFSPKVIDSLVQMGILWRPDADADLRLKNAVRQLLEGSLHDERNRQIDANIGSALAGLKTLAGHYKEALQNQRFTESHAHLSDLTEHVYALTESLENNVRVLFSRINNEFGYVSSIDAKIRENQLAQSQVSELLTQLEMFRFDELSDIAASNRELRHLLIVTLQHSFSRVTQELSIVQARLLSLLGRFRELRGRTRLLKGFLLHMEHSPSFVPVNYCGLSQVPMLFNQASPVIKPASVDVTRIEHEQELQNLVSAIKTLNRPVKAYQPERAAHQIHVEKQSEVEFAEDKLKKAVEAYFCQIIDTGERLTALDYYQQQNLDFDTEAWLYQVIGGYQGLTSEEQSYFAIEQTGEPHPIYNGNFIIRDVELGLR</sequence>
<comment type="caution">
    <text evidence="1">The sequence shown here is derived from an EMBL/GenBank/DDBJ whole genome shotgun (WGS) entry which is preliminary data.</text>
</comment>
<dbReference type="Proteomes" id="UP000006334">
    <property type="component" value="Unassembled WGS sequence"/>
</dbReference>
<dbReference type="STRING" id="1127673.GLIP_1701"/>
<name>K6X120_9ALTE</name>
<dbReference type="RefSeq" id="WP_008844150.1">
    <property type="nucleotide sequence ID" value="NZ_BAEN01000036.1"/>
</dbReference>
<protein>
    <recommendedName>
        <fullName evidence="3">Phosphoenolpyruvate carboxylase</fullName>
    </recommendedName>
</protein>